<reference evidence="2 3" key="1">
    <citation type="submission" date="2016-10" db="EMBL/GenBank/DDBJ databases">
        <authorList>
            <person name="Varghese N."/>
            <person name="Submissions S."/>
        </authorList>
    </citation>
    <scope>NUCLEOTIDE SEQUENCE [LARGE SCALE GENOMIC DNA]</scope>
    <source>
        <strain evidence="2 3">DSM 18839</strain>
    </source>
</reference>
<keyword evidence="3" id="KW-1185">Reference proteome</keyword>
<evidence type="ECO:0000313" key="3">
    <source>
        <dbReference type="Proteomes" id="UP000198615"/>
    </source>
</evidence>
<dbReference type="OrthoDB" id="7678469at2"/>
<sequence length="162" mass="17828">MRIALFAFLIAAALSQSVAGASGAWADDRHEGFYYPKITSSEVYKARIQKLRDSDRSRRLGFVTGMAAGAQENAYAPQMAFFAKGRDAEKAILIGLEDGRMATLYRARAVLALLTATARATPVFRDLDPDGQYTFLDLLALLGFEELTVSDGRSYAHRIEIK</sequence>
<proteinExistence type="predicted"/>
<dbReference type="EMBL" id="FNBW01000009">
    <property type="protein sequence ID" value="SDG01270.1"/>
    <property type="molecule type" value="Genomic_DNA"/>
</dbReference>
<evidence type="ECO:0008006" key="4">
    <source>
        <dbReference type="Google" id="ProtNLM"/>
    </source>
</evidence>
<evidence type="ECO:0000256" key="1">
    <source>
        <dbReference type="SAM" id="SignalP"/>
    </source>
</evidence>
<keyword evidence="1" id="KW-0732">Signal</keyword>
<dbReference type="AlphaFoldDB" id="A0A8G2BJ56"/>
<name>A0A8G2BJ56_9PROT</name>
<feature type="signal peptide" evidence="1">
    <location>
        <begin position="1"/>
        <end position="26"/>
    </location>
</feature>
<feature type="chain" id="PRO_5034277946" description="Molybdopterin-guanine dinucleotide biosynthesis protein A" evidence="1">
    <location>
        <begin position="27"/>
        <end position="162"/>
    </location>
</feature>
<comment type="caution">
    <text evidence="2">The sequence shown here is derived from an EMBL/GenBank/DDBJ whole genome shotgun (WGS) entry which is preliminary data.</text>
</comment>
<protein>
    <recommendedName>
        <fullName evidence="4">Molybdopterin-guanine dinucleotide biosynthesis protein A</fullName>
    </recommendedName>
</protein>
<gene>
    <name evidence="2" type="ORF">SAMN05660686_03029</name>
</gene>
<dbReference type="Proteomes" id="UP000198615">
    <property type="component" value="Unassembled WGS sequence"/>
</dbReference>
<dbReference type="RefSeq" id="WP_093151489.1">
    <property type="nucleotide sequence ID" value="NZ_FNBW01000009.1"/>
</dbReference>
<evidence type="ECO:0000313" key="2">
    <source>
        <dbReference type="EMBL" id="SDG01270.1"/>
    </source>
</evidence>
<organism evidence="2 3">
    <name type="scientific">Thalassobaculum litoreum DSM 18839</name>
    <dbReference type="NCBI Taxonomy" id="1123362"/>
    <lineage>
        <taxon>Bacteria</taxon>
        <taxon>Pseudomonadati</taxon>
        <taxon>Pseudomonadota</taxon>
        <taxon>Alphaproteobacteria</taxon>
        <taxon>Rhodospirillales</taxon>
        <taxon>Thalassobaculaceae</taxon>
        <taxon>Thalassobaculum</taxon>
    </lineage>
</organism>
<accession>A0A8G2BJ56</accession>